<protein>
    <submittedName>
        <fullName evidence="3">Uncharacterized protein</fullName>
    </submittedName>
</protein>
<dbReference type="AlphaFoldDB" id="A0AAW1PBM4"/>
<evidence type="ECO:0000313" key="3">
    <source>
        <dbReference type="EMBL" id="KAK9805858.1"/>
    </source>
</evidence>
<feature type="region of interest" description="Disordered" evidence="2">
    <location>
        <begin position="388"/>
        <end position="431"/>
    </location>
</feature>
<keyword evidence="1" id="KW-0175">Coiled coil</keyword>
<organism evidence="3 4">
    <name type="scientific">Symbiochloris irregularis</name>
    <dbReference type="NCBI Taxonomy" id="706552"/>
    <lineage>
        <taxon>Eukaryota</taxon>
        <taxon>Viridiplantae</taxon>
        <taxon>Chlorophyta</taxon>
        <taxon>core chlorophytes</taxon>
        <taxon>Trebouxiophyceae</taxon>
        <taxon>Trebouxiales</taxon>
        <taxon>Trebouxiaceae</taxon>
        <taxon>Symbiochloris</taxon>
    </lineage>
</organism>
<feature type="region of interest" description="Disordered" evidence="2">
    <location>
        <begin position="288"/>
        <end position="314"/>
    </location>
</feature>
<evidence type="ECO:0000256" key="2">
    <source>
        <dbReference type="SAM" id="MobiDB-lite"/>
    </source>
</evidence>
<comment type="caution">
    <text evidence="3">The sequence shown here is derived from an EMBL/GenBank/DDBJ whole genome shotgun (WGS) entry which is preliminary data.</text>
</comment>
<feature type="compositionally biased region" description="Polar residues" evidence="2">
    <location>
        <begin position="388"/>
        <end position="402"/>
    </location>
</feature>
<proteinExistence type="predicted"/>
<reference evidence="3 4" key="1">
    <citation type="journal article" date="2024" name="Nat. Commun.">
        <title>Phylogenomics reveals the evolutionary origins of lichenization in chlorophyte algae.</title>
        <authorList>
            <person name="Puginier C."/>
            <person name="Libourel C."/>
            <person name="Otte J."/>
            <person name="Skaloud P."/>
            <person name="Haon M."/>
            <person name="Grisel S."/>
            <person name="Petersen M."/>
            <person name="Berrin J.G."/>
            <person name="Delaux P.M."/>
            <person name="Dal Grande F."/>
            <person name="Keller J."/>
        </authorList>
    </citation>
    <scope>NUCLEOTIDE SEQUENCE [LARGE SCALE GENOMIC DNA]</scope>
    <source>
        <strain evidence="3 4">SAG 2036</strain>
    </source>
</reference>
<feature type="coiled-coil region" evidence="1">
    <location>
        <begin position="346"/>
        <end position="373"/>
    </location>
</feature>
<keyword evidence="4" id="KW-1185">Reference proteome</keyword>
<dbReference type="Proteomes" id="UP001465755">
    <property type="component" value="Unassembled WGS sequence"/>
</dbReference>
<name>A0AAW1PBM4_9CHLO</name>
<feature type="region of interest" description="Disordered" evidence="2">
    <location>
        <begin position="99"/>
        <end position="149"/>
    </location>
</feature>
<gene>
    <name evidence="3" type="ORF">WJX73_009130</name>
</gene>
<accession>A0AAW1PBM4</accession>
<evidence type="ECO:0000313" key="4">
    <source>
        <dbReference type="Proteomes" id="UP001465755"/>
    </source>
</evidence>
<sequence length="431" mass="46464">MDGSEIRLLAHHGQAQLSGRVSHEQRPAVFDQQHGEVGGISETQLAALKRQWAESHCALADRAMKDREEIERLTQLLYDQQKQSLRQLRARAEMSGISAPAAPAAQGERQNFGGEASCQTLPPHLSQAQQAPARLHQPGVNTRQPQSKGVSLPAIQAALAGAQPGDQLSLAKLQGQLAAEQRATRDHRDASKAARQRYQELARLKAQTQAATDAELRREAAARQLASLSASVQDGLQARPALSDAEDAPATRIRRRDDLIAQLTQERDAAVLRCQRVQQRVEDFFGPEAADVEPPRLNASGTAEGTKRQAPKTTREAQLLATVSALQRALHRAGRTAAGGVTNAKFMQAQGKIKSLTQQVTDLEASLKSASSDKAEMLRLAQKSTMMQAANTSLRRQLSEAQTKAGGAADLTAQTGHFPSGRDSQRAQGGE</sequence>
<feature type="compositionally biased region" description="Polar residues" evidence="2">
    <location>
        <begin position="139"/>
        <end position="149"/>
    </location>
</feature>
<dbReference type="EMBL" id="JALJOQ010000041">
    <property type="protein sequence ID" value="KAK9805858.1"/>
    <property type="molecule type" value="Genomic_DNA"/>
</dbReference>
<evidence type="ECO:0000256" key="1">
    <source>
        <dbReference type="SAM" id="Coils"/>
    </source>
</evidence>